<protein>
    <recommendedName>
        <fullName evidence="2">histidine kinase</fullName>
        <ecNumber evidence="2">2.7.13.3</ecNumber>
    </recommendedName>
</protein>
<dbReference type="InterPro" id="IPR036097">
    <property type="entry name" value="HisK_dim/P_sf"/>
</dbReference>
<evidence type="ECO:0000256" key="1">
    <source>
        <dbReference type="ARBA" id="ARBA00000085"/>
    </source>
</evidence>
<feature type="coiled-coil region" evidence="5">
    <location>
        <begin position="161"/>
        <end position="205"/>
    </location>
</feature>
<dbReference type="InterPro" id="IPR036890">
    <property type="entry name" value="HATPase_C_sf"/>
</dbReference>
<dbReference type="SUPFAM" id="SSF55874">
    <property type="entry name" value="ATPase domain of HSP90 chaperone/DNA topoisomerase II/histidine kinase"/>
    <property type="match status" value="2"/>
</dbReference>
<feature type="domain" description="Response regulatory" evidence="7">
    <location>
        <begin position="442"/>
        <end position="557"/>
    </location>
</feature>
<comment type="catalytic activity">
    <reaction evidence="1">
        <text>ATP + protein L-histidine = ADP + protein N-phospho-L-histidine.</text>
        <dbReference type="EC" id="2.7.13.3"/>
    </reaction>
</comment>
<name>A0A0K6GT11_9NEIS</name>
<dbReference type="PROSITE" id="PS50109">
    <property type="entry name" value="HIS_KIN"/>
    <property type="match status" value="1"/>
</dbReference>
<dbReference type="SMART" id="SM00448">
    <property type="entry name" value="REC"/>
    <property type="match status" value="1"/>
</dbReference>
<keyword evidence="5" id="KW-0175">Coiled coil</keyword>
<evidence type="ECO:0000259" key="6">
    <source>
        <dbReference type="PROSITE" id="PS50109"/>
    </source>
</evidence>
<accession>A0A0K6GT11</accession>
<dbReference type="SUPFAM" id="SSF52172">
    <property type="entry name" value="CheY-like"/>
    <property type="match status" value="1"/>
</dbReference>
<dbReference type="SMART" id="SM00387">
    <property type="entry name" value="HATPase_c"/>
    <property type="match status" value="2"/>
</dbReference>
<evidence type="ECO:0000256" key="5">
    <source>
        <dbReference type="SAM" id="Coils"/>
    </source>
</evidence>
<evidence type="ECO:0000259" key="7">
    <source>
        <dbReference type="PROSITE" id="PS50110"/>
    </source>
</evidence>
<dbReference type="EC" id="2.7.13.3" evidence="2"/>
<evidence type="ECO:0000256" key="3">
    <source>
        <dbReference type="ARBA" id="ARBA00022553"/>
    </source>
</evidence>
<keyword evidence="9" id="KW-1185">Reference proteome</keyword>
<dbReference type="EMBL" id="CYHA01000001">
    <property type="protein sequence ID" value="CUA81899.1"/>
    <property type="molecule type" value="Genomic_DNA"/>
</dbReference>
<dbReference type="SMART" id="SM00388">
    <property type="entry name" value="HisKA"/>
    <property type="match status" value="1"/>
</dbReference>
<reference evidence="9" key="1">
    <citation type="submission" date="2015-08" db="EMBL/GenBank/DDBJ databases">
        <authorList>
            <person name="Varghese N."/>
        </authorList>
    </citation>
    <scope>NUCLEOTIDE SEQUENCE [LARGE SCALE GENOMIC DNA]</scope>
    <source>
        <strain evidence="9">DSM 17901</strain>
    </source>
</reference>
<organism evidence="8 9">
    <name type="scientific">Gulbenkiania indica</name>
    <dbReference type="NCBI Taxonomy" id="375574"/>
    <lineage>
        <taxon>Bacteria</taxon>
        <taxon>Pseudomonadati</taxon>
        <taxon>Pseudomonadota</taxon>
        <taxon>Betaproteobacteria</taxon>
        <taxon>Neisseriales</taxon>
        <taxon>Chromobacteriaceae</taxon>
        <taxon>Gulbenkiania</taxon>
    </lineage>
</organism>
<dbReference type="InterPro" id="IPR003594">
    <property type="entry name" value="HATPase_dom"/>
</dbReference>
<feature type="modified residue" description="4-aspartylphosphate" evidence="4">
    <location>
        <position position="491"/>
    </location>
</feature>
<dbReference type="Gene3D" id="3.40.50.2300">
    <property type="match status" value="1"/>
</dbReference>
<keyword evidence="3 4" id="KW-0597">Phosphoprotein</keyword>
<dbReference type="Gene3D" id="3.30.565.10">
    <property type="entry name" value="Histidine kinase-like ATPase, C-terminal domain"/>
    <property type="match status" value="2"/>
</dbReference>
<dbReference type="PROSITE" id="PS50110">
    <property type="entry name" value="RESPONSE_REGULATORY"/>
    <property type="match status" value="1"/>
</dbReference>
<dbReference type="CDD" id="cd00082">
    <property type="entry name" value="HisKA"/>
    <property type="match status" value="1"/>
</dbReference>
<dbReference type="OrthoDB" id="9813151at2"/>
<evidence type="ECO:0000256" key="4">
    <source>
        <dbReference type="PROSITE-ProRule" id="PRU00169"/>
    </source>
</evidence>
<dbReference type="Pfam" id="PF00072">
    <property type="entry name" value="Response_reg"/>
    <property type="match status" value="1"/>
</dbReference>
<dbReference type="InterPro" id="IPR003661">
    <property type="entry name" value="HisK_dim/P_dom"/>
</dbReference>
<evidence type="ECO:0000313" key="9">
    <source>
        <dbReference type="Proteomes" id="UP000243535"/>
    </source>
</evidence>
<dbReference type="Proteomes" id="UP000243535">
    <property type="component" value="Unassembled WGS sequence"/>
</dbReference>
<feature type="domain" description="Histidine kinase" evidence="6">
    <location>
        <begin position="205"/>
        <end position="421"/>
    </location>
</feature>
<dbReference type="Gene3D" id="1.10.287.130">
    <property type="match status" value="1"/>
</dbReference>
<keyword evidence="8" id="KW-0418">Kinase</keyword>
<dbReference type="Pfam" id="PF00512">
    <property type="entry name" value="HisKA"/>
    <property type="match status" value="1"/>
</dbReference>
<dbReference type="RefSeq" id="WP_055433318.1">
    <property type="nucleotide sequence ID" value="NZ_CYHA01000001.1"/>
</dbReference>
<dbReference type="InterPro" id="IPR004358">
    <property type="entry name" value="Sig_transdc_His_kin-like_C"/>
</dbReference>
<dbReference type="PANTHER" id="PTHR43547">
    <property type="entry name" value="TWO-COMPONENT HISTIDINE KINASE"/>
    <property type="match status" value="1"/>
</dbReference>
<dbReference type="AlphaFoldDB" id="A0A0K6GT11"/>
<dbReference type="InterPro" id="IPR001789">
    <property type="entry name" value="Sig_transdc_resp-reg_receiver"/>
</dbReference>
<evidence type="ECO:0000256" key="2">
    <source>
        <dbReference type="ARBA" id="ARBA00012438"/>
    </source>
</evidence>
<dbReference type="InterPro" id="IPR011006">
    <property type="entry name" value="CheY-like_superfamily"/>
</dbReference>
<dbReference type="Pfam" id="PF02518">
    <property type="entry name" value="HATPase_c"/>
    <property type="match status" value="1"/>
</dbReference>
<dbReference type="SUPFAM" id="SSF47384">
    <property type="entry name" value="Homodimeric domain of signal transducing histidine kinase"/>
    <property type="match status" value="1"/>
</dbReference>
<gene>
    <name evidence="8" type="ORF">Ga0061063_0746</name>
</gene>
<dbReference type="GO" id="GO:0000155">
    <property type="term" value="F:phosphorelay sensor kinase activity"/>
    <property type="evidence" value="ECO:0007669"/>
    <property type="project" value="InterPro"/>
</dbReference>
<dbReference type="Pfam" id="PF13581">
    <property type="entry name" value="HATPase_c_2"/>
    <property type="match status" value="1"/>
</dbReference>
<dbReference type="STRING" id="375574.GCA_001418035_00544"/>
<dbReference type="PRINTS" id="PR00344">
    <property type="entry name" value="BCTRLSENSOR"/>
</dbReference>
<sequence>MKTDLLHARIRNEMDVAWVRRRARQICDLLDLDHTGATRFATAVSEISRNAWVHGGGGSVTFSLEDTPVPLVCARIVDEGPGIRDYVPRVGRRGRLQRDEGTVGLYGSGRLVDVFELDTAPGAGTRVRLAMKLDPARGLPSPEALTRLVDGLVRQHSHTLAEELEVQNRELLQTLAELQENRAQLEEHQAQLQEAARRKDEFLAILGHELRNPLSAISNALAVYRMAGEGAAPRVLAIVERQSRQLNRLIDDLLDVVRIAQGKINIQLETVAAGEIVAAVVEMNAGQIQAKQQVLEVDVPETPVWLRADRVRLAQALGNLLNNASKFTPAEGRIRLLVRTVHGRVIFRVEDSGIGLEPAAIPQMFEMFVQGPACRENVKAGLGIGLNVVRSLVALHHGTVEACSDGPGKGATFEIALPLAEGQGTGAADAEGTPAAVSTRQRVIVVDDNRDSADGLAMCLQLWGYEVATASDGEAALALCRADPPQVMVLDINLPGMSGIELARAVRGSVSPPPLMVALSGYSKDHSGLSANDGLFDHHLLKPFSPRALRSLLAQPAAPAGEV</sequence>
<keyword evidence="8" id="KW-0808">Transferase</keyword>
<proteinExistence type="predicted"/>
<dbReference type="InterPro" id="IPR005467">
    <property type="entry name" value="His_kinase_dom"/>
</dbReference>
<evidence type="ECO:0000313" key="8">
    <source>
        <dbReference type="EMBL" id="CUA81899.1"/>
    </source>
</evidence>
<dbReference type="PANTHER" id="PTHR43547:SF2">
    <property type="entry name" value="HYBRID SIGNAL TRANSDUCTION HISTIDINE KINASE C"/>
    <property type="match status" value="1"/>
</dbReference>